<gene>
    <name evidence="1" type="ORF">PAUS00366_LOCUS14737</name>
    <name evidence="2" type="ORF">PAUS00366_LOCUS14739</name>
    <name evidence="3" type="ORF">PAUS00366_LOCUS14741</name>
</gene>
<evidence type="ECO:0000313" key="1">
    <source>
        <dbReference type="EMBL" id="CAE0721982.1"/>
    </source>
</evidence>
<evidence type="ECO:0000313" key="2">
    <source>
        <dbReference type="EMBL" id="CAE0721984.1"/>
    </source>
</evidence>
<organism evidence="1">
    <name type="scientific">Pseudo-nitzschia australis</name>
    <dbReference type="NCBI Taxonomy" id="44445"/>
    <lineage>
        <taxon>Eukaryota</taxon>
        <taxon>Sar</taxon>
        <taxon>Stramenopiles</taxon>
        <taxon>Ochrophyta</taxon>
        <taxon>Bacillariophyta</taxon>
        <taxon>Bacillariophyceae</taxon>
        <taxon>Bacillariophycidae</taxon>
        <taxon>Bacillariales</taxon>
        <taxon>Bacillariaceae</taxon>
        <taxon>Pseudo-nitzschia</taxon>
    </lineage>
</organism>
<dbReference type="EMBL" id="HBIX01020990">
    <property type="protein sequence ID" value="CAE0721986.1"/>
    <property type="molecule type" value="Transcribed_RNA"/>
</dbReference>
<reference evidence="1" key="1">
    <citation type="submission" date="2021-01" db="EMBL/GenBank/DDBJ databases">
        <authorList>
            <person name="Corre E."/>
            <person name="Pelletier E."/>
            <person name="Niang G."/>
            <person name="Scheremetjew M."/>
            <person name="Finn R."/>
            <person name="Kale V."/>
            <person name="Holt S."/>
            <person name="Cochrane G."/>
            <person name="Meng A."/>
            <person name="Brown T."/>
            <person name="Cohen L."/>
        </authorList>
    </citation>
    <scope>NUCLEOTIDE SEQUENCE</scope>
    <source>
        <strain evidence="1">10249 10 AB</strain>
    </source>
</reference>
<dbReference type="EMBL" id="HBIX01020988">
    <property type="protein sequence ID" value="CAE0721984.1"/>
    <property type="molecule type" value="Transcribed_RNA"/>
</dbReference>
<sequence length="121" mass="12754">MMALLLKSFSPGPAQRLSLMRHLISASTASAVCVCVCSPFLLVLLVVSIVASSCIPPIVSTFTSASASISSSVSSLTCWYPDQSLRRFATVAALIGGVLPSKTTSRWALVPSFRSCNRLTT</sequence>
<evidence type="ECO:0000313" key="3">
    <source>
        <dbReference type="EMBL" id="CAE0721986.1"/>
    </source>
</evidence>
<name>A0A6V0AHL4_9STRA</name>
<proteinExistence type="predicted"/>
<dbReference type="EMBL" id="HBIX01020985">
    <property type="protein sequence ID" value="CAE0721982.1"/>
    <property type="molecule type" value="Transcribed_RNA"/>
</dbReference>
<accession>A0A6V0AHL4</accession>
<dbReference type="AlphaFoldDB" id="A0A6V0AHL4"/>
<protein>
    <submittedName>
        <fullName evidence="1">Uncharacterized protein</fullName>
    </submittedName>
</protein>